<comment type="caution">
    <text evidence="2">The sequence shown here is derived from an EMBL/GenBank/DDBJ whole genome shotgun (WGS) entry which is preliminary data.</text>
</comment>
<evidence type="ECO:0000313" key="3">
    <source>
        <dbReference type="Proteomes" id="UP000186817"/>
    </source>
</evidence>
<reference evidence="2 3" key="1">
    <citation type="submission" date="2016-02" db="EMBL/GenBank/DDBJ databases">
        <title>Genome analysis of coral dinoflagellate symbionts highlights evolutionary adaptations to a symbiotic lifestyle.</title>
        <authorList>
            <person name="Aranda M."/>
            <person name="Li Y."/>
            <person name="Liew Y.J."/>
            <person name="Baumgarten S."/>
            <person name="Simakov O."/>
            <person name="Wilson M."/>
            <person name="Piel J."/>
            <person name="Ashoor H."/>
            <person name="Bougouffa S."/>
            <person name="Bajic V.B."/>
            <person name="Ryu T."/>
            <person name="Ravasi T."/>
            <person name="Bayer T."/>
            <person name="Micklem G."/>
            <person name="Kim H."/>
            <person name="Bhak J."/>
            <person name="Lajeunesse T.C."/>
            <person name="Voolstra C.R."/>
        </authorList>
    </citation>
    <scope>NUCLEOTIDE SEQUENCE [LARGE SCALE GENOMIC DNA]</scope>
    <source>
        <strain evidence="2 3">CCMP2467</strain>
    </source>
</reference>
<dbReference type="Pfam" id="PF01149">
    <property type="entry name" value="Fapy_DNA_glyco"/>
    <property type="match status" value="1"/>
</dbReference>
<gene>
    <name evidence="2" type="ORF">AK812_SmicGene32820</name>
</gene>
<keyword evidence="3" id="KW-1185">Reference proteome</keyword>
<name>A0A1Q9CTC3_SYMMI</name>
<dbReference type="Gene3D" id="3.20.190.10">
    <property type="entry name" value="MutM-like, N-terminal"/>
    <property type="match status" value="1"/>
</dbReference>
<dbReference type="GO" id="GO:0003906">
    <property type="term" value="F:DNA-(apurinic or apyrimidinic site) endonuclease activity"/>
    <property type="evidence" value="ECO:0007669"/>
    <property type="project" value="InterPro"/>
</dbReference>
<proteinExistence type="predicted"/>
<dbReference type="InterPro" id="IPR035937">
    <property type="entry name" value="FPG_N"/>
</dbReference>
<sequence>MEGLLRRVRHLELRCANLQQKVQSGRVILEFISGAYNASDGLTKSMVFQEQFDNLYEVTGLVPFEEELGEFELDRLEVEELPSPSFVPLEYVSLCERVAQNCVELVVVELFCQAAEPIRQLIWFGQAMVYPGRVKLVAKKGPGGSCNAGKCGALIDETYRGIAIGIVPELPECEFSRRLAERWLCGKRIKRVLAASDKIVFDEVKPPTFARKLCNRKIVACRCMQMWKFWVHTHLPWA</sequence>
<dbReference type="InterPro" id="IPR012319">
    <property type="entry name" value="FPG_cat"/>
</dbReference>
<dbReference type="PROSITE" id="PS51068">
    <property type="entry name" value="FPG_CAT"/>
    <property type="match status" value="1"/>
</dbReference>
<evidence type="ECO:0000313" key="2">
    <source>
        <dbReference type="EMBL" id="OLP86127.1"/>
    </source>
</evidence>
<organism evidence="2 3">
    <name type="scientific">Symbiodinium microadriaticum</name>
    <name type="common">Dinoflagellate</name>
    <name type="synonym">Zooxanthella microadriatica</name>
    <dbReference type="NCBI Taxonomy" id="2951"/>
    <lineage>
        <taxon>Eukaryota</taxon>
        <taxon>Sar</taxon>
        <taxon>Alveolata</taxon>
        <taxon>Dinophyceae</taxon>
        <taxon>Suessiales</taxon>
        <taxon>Symbiodiniaceae</taxon>
        <taxon>Symbiodinium</taxon>
    </lineage>
</organism>
<dbReference type="AlphaFoldDB" id="A0A1Q9CTC3"/>
<dbReference type="GO" id="GO:0008270">
    <property type="term" value="F:zinc ion binding"/>
    <property type="evidence" value="ECO:0007669"/>
    <property type="project" value="InterPro"/>
</dbReference>
<protein>
    <recommendedName>
        <fullName evidence="1">Formamidopyrimidine-DNA glycosylase catalytic domain-containing protein</fullName>
    </recommendedName>
</protein>
<dbReference type="EMBL" id="LSRX01000935">
    <property type="protein sequence ID" value="OLP86127.1"/>
    <property type="molecule type" value="Genomic_DNA"/>
</dbReference>
<dbReference type="SUPFAM" id="SSF81624">
    <property type="entry name" value="N-terminal domain of MutM-like DNA repair proteins"/>
    <property type="match status" value="1"/>
</dbReference>
<dbReference type="Proteomes" id="UP000186817">
    <property type="component" value="Unassembled WGS sequence"/>
</dbReference>
<dbReference type="GO" id="GO:0019104">
    <property type="term" value="F:DNA N-glycosylase activity"/>
    <property type="evidence" value="ECO:0007669"/>
    <property type="project" value="InterPro"/>
</dbReference>
<feature type="domain" description="Formamidopyrimidine-DNA glycosylase catalytic" evidence="1">
    <location>
        <begin position="168"/>
        <end position="238"/>
    </location>
</feature>
<accession>A0A1Q9CTC3</accession>
<evidence type="ECO:0000259" key="1">
    <source>
        <dbReference type="PROSITE" id="PS51068"/>
    </source>
</evidence>
<dbReference type="GO" id="GO:0006284">
    <property type="term" value="P:base-excision repair"/>
    <property type="evidence" value="ECO:0007669"/>
    <property type="project" value="InterPro"/>
</dbReference>
<dbReference type="OrthoDB" id="444592at2759"/>